<sequence>MNFLRVQSRIPARGSAIFLPGFLERSIKMSKVIINPTSCKTALNKTGIPGYRYCLNPYTGCSHGCLYCYADTVLRFASRFGRWGEFVAAKVNFPEVLRRELKRKRSLTGRILLGTVTDAYQPAEEKFRLTRASLEVLAEEQPDVEIDLLTKSGLVVRDLDVLKKLKYCSIGFTITTLEDRVAAVLEPGASPPAVRLRAARRLAGEGLYVWAFIAPFIPGVSDAPGVLEGLISGLKEAGVKEVYLDSLNPYPASISRLKAACRGRLPRVLASLERYLADPRGYLKTLSGKLAALSQKYDYNLRI</sequence>
<dbReference type="GO" id="GO:0046872">
    <property type="term" value="F:metal ion binding"/>
    <property type="evidence" value="ECO:0007669"/>
    <property type="project" value="UniProtKB-KW"/>
</dbReference>
<evidence type="ECO:0000259" key="4">
    <source>
        <dbReference type="Pfam" id="PF04055"/>
    </source>
</evidence>
<keyword evidence="3" id="KW-0411">Iron-sulfur</keyword>
<evidence type="ECO:0000256" key="2">
    <source>
        <dbReference type="ARBA" id="ARBA00023004"/>
    </source>
</evidence>
<proteinExistence type="predicted"/>
<dbReference type="Proteomes" id="UP000184196">
    <property type="component" value="Unassembled WGS sequence"/>
</dbReference>
<dbReference type="GO" id="GO:0051536">
    <property type="term" value="F:iron-sulfur cluster binding"/>
    <property type="evidence" value="ECO:0007669"/>
    <property type="project" value="UniProtKB-KW"/>
</dbReference>
<dbReference type="PANTHER" id="PTHR43432">
    <property type="entry name" value="SLR0285 PROTEIN"/>
    <property type="match status" value="1"/>
</dbReference>
<dbReference type="SUPFAM" id="SSF102114">
    <property type="entry name" value="Radical SAM enzymes"/>
    <property type="match status" value="1"/>
</dbReference>
<dbReference type="SFLD" id="SFLDS00029">
    <property type="entry name" value="Radical_SAM"/>
    <property type="match status" value="1"/>
</dbReference>
<name>A0A1M5BFK4_9FIRM</name>
<evidence type="ECO:0000313" key="6">
    <source>
        <dbReference type="Proteomes" id="UP000184196"/>
    </source>
</evidence>
<keyword evidence="1" id="KW-0479">Metal-binding</keyword>
<feature type="domain" description="Radical SAM core" evidence="4">
    <location>
        <begin position="56"/>
        <end position="222"/>
    </location>
</feature>
<dbReference type="CDD" id="cd01335">
    <property type="entry name" value="Radical_SAM"/>
    <property type="match status" value="1"/>
</dbReference>
<gene>
    <name evidence="5" type="ORF">SAMN02745218_02187</name>
</gene>
<keyword evidence="6" id="KW-1185">Reference proteome</keyword>
<dbReference type="PANTHER" id="PTHR43432:SF3">
    <property type="entry name" value="SLR0285 PROTEIN"/>
    <property type="match status" value="1"/>
</dbReference>
<protein>
    <submittedName>
        <fullName evidence="5">DNA repair photolyase</fullName>
    </submittedName>
</protein>
<dbReference type="AlphaFoldDB" id="A0A1M5BFK4"/>
<reference evidence="6" key="1">
    <citation type="submission" date="2016-11" db="EMBL/GenBank/DDBJ databases">
        <authorList>
            <person name="Varghese N."/>
            <person name="Submissions S."/>
        </authorList>
    </citation>
    <scope>NUCLEOTIDE SEQUENCE [LARGE SCALE GENOMIC DNA]</scope>
    <source>
        <strain evidence="6">DSM 11792</strain>
    </source>
</reference>
<accession>A0A1M5BFK4</accession>
<evidence type="ECO:0000256" key="3">
    <source>
        <dbReference type="ARBA" id="ARBA00023014"/>
    </source>
</evidence>
<keyword evidence="5" id="KW-0456">Lyase</keyword>
<dbReference type="Gene3D" id="3.80.30.30">
    <property type="match status" value="1"/>
</dbReference>
<dbReference type="Pfam" id="PF04055">
    <property type="entry name" value="Radical_SAM"/>
    <property type="match status" value="1"/>
</dbReference>
<dbReference type="EMBL" id="FQUW01000028">
    <property type="protein sequence ID" value="SHF41311.1"/>
    <property type="molecule type" value="Genomic_DNA"/>
</dbReference>
<organism evidence="5 6">
    <name type="scientific">Desulfofundulus australicus DSM 11792</name>
    <dbReference type="NCBI Taxonomy" id="1121425"/>
    <lineage>
        <taxon>Bacteria</taxon>
        <taxon>Bacillati</taxon>
        <taxon>Bacillota</taxon>
        <taxon>Clostridia</taxon>
        <taxon>Eubacteriales</taxon>
        <taxon>Peptococcaceae</taxon>
        <taxon>Desulfofundulus</taxon>
    </lineage>
</organism>
<dbReference type="SFLD" id="SFLDG01084">
    <property type="entry name" value="Uncharacterised_Radical_SAM_Su"/>
    <property type="match status" value="1"/>
</dbReference>
<keyword evidence="2" id="KW-0408">Iron</keyword>
<evidence type="ECO:0000256" key="1">
    <source>
        <dbReference type="ARBA" id="ARBA00022723"/>
    </source>
</evidence>
<evidence type="ECO:0000313" key="5">
    <source>
        <dbReference type="EMBL" id="SHF41311.1"/>
    </source>
</evidence>
<dbReference type="GO" id="GO:0016829">
    <property type="term" value="F:lyase activity"/>
    <property type="evidence" value="ECO:0007669"/>
    <property type="project" value="UniProtKB-KW"/>
</dbReference>
<dbReference type="InterPro" id="IPR007197">
    <property type="entry name" value="rSAM"/>
</dbReference>
<dbReference type="InterPro" id="IPR040086">
    <property type="entry name" value="MJ0683-like"/>
</dbReference>
<dbReference type="InterPro" id="IPR058240">
    <property type="entry name" value="rSAM_sf"/>
</dbReference>